<accession>F4X8D5</accession>
<evidence type="ECO:0000313" key="1">
    <source>
        <dbReference type="EMBL" id="EGI57144.1"/>
    </source>
</evidence>
<evidence type="ECO:0000313" key="2">
    <source>
        <dbReference type="Proteomes" id="UP000007755"/>
    </source>
</evidence>
<dbReference type="InParanoid" id="F4X8D5"/>
<dbReference type="AlphaFoldDB" id="F4X8D5"/>
<name>F4X8D5_ACREC</name>
<keyword evidence="2" id="KW-1185">Reference proteome</keyword>
<proteinExistence type="predicted"/>
<dbReference type="Proteomes" id="UP000007755">
    <property type="component" value="Unassembled WGS sequence"/>
</dbReference>
<organism evidence="2">
    <name type="scientific">Acromyrmex echinatior</name>
    <name type="common">Panamanian leafcutter ant</name>
    <name type="synonym">Acromyrmex octospinosus echinatior</name>
    <dbReference type="NCBI Taxonomy" id="103372"/>
    <lineage>
        <taxon>Eukaryota</taxon>
        <taxon>Metazoa</taxon>
        <taxon>Ecdysozoa</taxon>
        <taxon>Arthropoda</taxon>
        <taxon>Hexapoda</taxon>
        <taxon>Insecta</taxon>
        <taxon>Pterygota</taxon>
        <taxon>Neoptera</taxon>
        <taxon>Endopterygota</taxon>
        <taxon>Hymenoptera</taxon>
        <taxon>Apocrita</taxon>
        <taxon>Aculeata</taxon>
        <taxon>Formicoidea</taxon>
        <taxon>Formicidae</taxon>
        <taxon>Myrmicinae</taxon>
        <taxon>Acromyrmex</taxon>
    </lineage>
</organism>
<protein>
    <submittedName>
        <fullName evidence="1">Uncharacterized protein</fullName>
    </submittedName>
</protein>
<dbReference type="EMBL" id="GL888932">
    <property type="protein sequence ID" value="EGI57144.1"/>
    <property type="molecule type" value="Genomic_DNA"/>
</dbReference>
<sequence length="268" mass="30206">MGVGRGRERPGTLAYMTRKGQEEGERVLLSFLILVLSQSSPSTKFVLCRPPSGLVTFRIYGPEAGSTTNPSAAIRSTYEEFIRAEASRTRRGNRDETTWWENGVLANVNARLYTPLNVNQQFSLHDCGFSFIHVTRFIGDVVGNTVDIELEMQQRYPTTACLFKSLTYKRYSAGKERDASLSGRAAVLSGMSKDVQAEARKQRAKLDGSNGNEKVMFRPASFLERGPVSSFPAHLRSTQQGRFKNNRGVWRKHEEKWEMGNARVQCRQ</sequence>
<gene>
    <name evidence="1" type="ORF">G5I_14614</name>
</gene>
<reference evidence="1" key="1">
    <citation type="submission" date="2011-02" db="EMBL/GenBank/DDBJ databases">
        <title>The genome of the leaf-cutting ant Acromyrmex echinatior suggests key adaptations to social evolution and fungus farming.</title>
        <authorList>
            <person name="Nygaard S."/>
            <person name="Zhang G."/>
        </authorList>
    </citation>
    <scope>NUCLEOTIDE SEQUENCE</scope>
</reference>